<proteinExistence type="predicted"/>
<sequence length="329" mass="37057">MPDDYHIFDKEQARKSIKSLMYEATNLTPSSLMELFEIDMSTATKGIQSSLVEDGKQIGIDYSTGDFDDKIRASEERDILRFHNNIQVFNSYIIWQGKWYYPAPIQAEGFDISSRGTLPTPTLRITAQKEEGIQALSVLRRAIHKYGDIVGAKVTRIRTFAKYLDPANFSSISQIDGKQGIYESNFPDQYEPDPYAEFPRDIFYIERKSNENKINLEYELSALIDVEGVKLPRRVILSNKCGFTYRGCGCFYEQKESKIFDSKLLAEGKKDPNAAGPGTTSRLLAKCEIRDSELTLPDDAPPVATLSDEVIKSKVGVSALKNEGQWSPG</sequence>
<evidence type="ECO:0000313" key="1">
    <source>
        <dbReference type="EMBL" id="SVC60614.1"/>
    </source>
</evidence>
<dbReference type="NCBIfam" id="TIGR01600">
    <property type="entry name" value="phage_tail_L"/>
    <property type="match status" value="1"/>
</dbReference>
<protein>
    <submittedName>
        <fullName evidence="1">Uncharacterized protein</fullName>
    </submittedName>
</protein>
<gene>
    <name evidence="1" type="ORF">METZ01_LOCUS313468</name>
</gene>
<dbReference type="AlphaFoldDB" id="A0A382NHC9"/>
<feature type="non-terminal residue" evidence="1">
    <location>
        <position position="329"/>
    </location>
</feature>
<dbReference type="GO" id="GO:0030430">
    <property type="term" value="C:host cell cytoplasm"/>
    <property type="evidence" value="ECO:0007669"/>
    <property type="project" value="InterPro"/>
</dbReference>
<dbReference type="GO" id="GO:0051536">
    <property type="term" value="F:iron-sulfur cluster binding"/>
    <property type="evidence" value="ECO:0007669"/>
    <property type="project" value="InterPro"/>
</dbReference>
<reference evidence="1" key="1">
    <citation type="submission" date="2018-05" db="EMBL/GenBank/DDBJ databases">
        <authorList>
            <person name="Lanie J.A."/>
            <person name="Ng W.-L."/>
            <person name="Kazmierczak K.M."/>
            <person name="Andrzejewski T.M."/>
            <person name="Davidsen T.M."/>
            <person name="Wayne K.J."/>
            <person name="Tettelin H."/>
            <person name="Glass J.I."/>
            <person name="Rusch D."/>
            <person name="Podicherti R."/>
            <person name="Tsui H.-C.T."/>
            <person name="Winkler M.E."/>
        </authorList>
    </citation>
    <scope>NUCLEOTIDE SEQUENCE</scope>
</reference>
<dbReference type="InterPro" id="IPR006487">
    <property type="entry name" value="Phage_lambda_L"/>
</dbReference>
<name>A0A382NHC9_9ZZZZ</name>
<dbReference type="Pfam" id="PF05100">
    <property type="entry name" value="Phage_tail_L"/>
    <property type="match status" value="1"/>
</dbReference>
<dbReference type="EMBL" id="UINC01100506">
    <property type="protein sequence ID" value="SVC60614.1"/>
    <property type="molecule type" value="Genomic_DNA"/>
</dbReference>
<accession>A0A382NHC9</accession>
<organism evidence="1">
    <name type="scientific">marine metagenome</name>
    <dbReference type="NCBI Taxonomy" id="408172"/>
    <lineage>
        <taxon>unclassified sequences</taxon>
        <taxon>metagenomes</taxon>
        <taxon>ecological metagenomes</taxon>
    </lineage>
</organism>
<dbReference type="GO" id="GO:0046718">
    <property type="term" value="P:symbiont entry into host cell"/>
    <property type="evidence" value="ECO:0007669"/>
    <property type="project" value="InterPro"/>
</dbReference>